<organism evidence="2 3">
    <name type="scientific">Lymnaea stagnalis</name>
    <name type="common">Great pond snail</name>
    <name type="synonym">Helix stagnalis</name>
    <dbReference type="NCBI Taxonomy" id="6523"/>
    <lineage>
        <taxon>Eukaryota</taxon>
        <taxon>Metazoa</taxon>
        <taxon>Spiralia</taxon>
        <taxon>Lophotrochozoa</taxon>
        <taxon>Mollusca</taxon>
        <taxon>Gastropoda</taxon>
        <taxon>Heterobranchia</taxon>
        <taxon>Euthyneura</taxon>
        <taxon>Panpulmonata</taxon>
        <taxon>Hygrophila</taxon>
        <taxon>Lymnaeoidea</taxon>
        <taxon>Lymnaeidae</taxon>
        <taxon>Lymnaea</taxon>
    </lineage>
</organism>
<dbReference type="Proteomes" id="UP001497497">
    <property type="component" value="Unassembled WGS sequence"/>
</dbReference>
<keyword evidence="3" id="KW-1185">Reference proteome</keyword>
<feature type="compositionally biased region" description="Polar residues" evidence="1">
    <location>
        <begin position="345"/>
        <end position="366"/>
    </location>
</feature>
<dbReference type="EMBL" id="CAXITT010000003">
    <property type="protein sequence ID" value="CAL1526228.1"/>
    <property type="molecule type" value="Genomic_DNA"/>
</dbReference>
<feature type="compositionally biased region" description="Basic and acidic residues" evidence="1">
    <location>
        <begin position="189"/>
        <end position="204"/>
    </location>
</feature>
<reference evidence="2 3" key="1">
    <citation type="submission" date="2024-04" db="EMBL/GenBank/DDBJ databases">
        <authorList>
            <consortium name="Genoscope - CEA"/>
            <person name="William W."/>
        </authorList>
    </citation>
    <scope>NUCLEOTIDE SEQUENCE [LARGE SCALE GENOMIC DNA]</scope>
</reference>
<feature type="region of interest" description="Disordered" evidence="1">
    <location>
        <begin position="185"/>
        <end position="208"/>
    </location>
</feature>
<protein>
    <submittedName>
        <fullName evidence="2">Uncharacterized protein</fullName>
    </submittedName>
</protein>
<dbReference type="AlphaFoldDB" id="A0AAV2GXY4"/>
<feature type="region of interest" description="Disordered" evidence="1">
    <location>
        <begin position="90"/>
        <end position="112"/>
    </location>
</feature>
<accession>A0AAV2GXY4</accession>
<feature type="compositionally biased region" description="Polar residues" evidence="1">
    <location>
        <begin position="291"/>
        <end position="322"/>
    </location>
</feature>
<evidence type="ECO:0000313" key="3">
    <source>
        <dbReference type="Proteomes" id="UP001497497"/>
    </source>
</evidence>
<sequence length="443" mass="47702">MRGVSTSKGGHQQPQSNVKCNFPNGKGPIVMSVLDIGRKDVSKKEKGHSYSLLSLPATQTHTSNITGGNTTKQDTGLPGLREISSSVNVTADNSANGPLPCTKDNVAPSSNDNQCNDGQLIHIYLSTTPSNSNEVSGMSCTEEIPTGNANGAYRAEAHLKTEKDDLCEYTAHITQDSTAAEKIMQQSENTRDSTHITRETADKTDQEEDFKTIMLATKLGGKEFLEKTEDDLVSPGSTKESKKSHSVTYQVMARENSGSDTSVKMSGNLKETNKVQQSGKLSPLKRGPAKNANTPSRSFSPVKSPHNSSVKKVETKSLNQFNAKDIKKAPSKTNPPTAVSPKGIQKSSGSLSAIPSPISLNKSSAGEKTISKLSLECSPPPKVVSTPKKRQVYVAEKPAEKLQEPDVVRRSSSGRIIKRKQFDDEITDVNSAKKSKGNSLMMR</sequence>
<name>A0AAV2GXY4_LYMST</name>
<comment type="caution">
    <text evidence="2">The sequence shown here is derived from an EMBL/GenBank/DDBJ whole genome shotgun (WGS) entry which is preliminary data.</text>
</comment>
<feature type="region of interest" description="Disordered" evidence="1">
    <location>
        <begin position="424"/>
        <end position="443"/>
    </location>
</feature>
<feature type="region of interest" description="Disordered" evidence="1">
    <location>
        <begin position="1"/>
        <end position="24"/>
    </location>
</feature>
<proteinExistence type="predicted"/>
<evidence type="ECO:0000256" key="1">
    <source>
        <dbReference type="SAM" id="MobiDB-lite"/>
    </source>
</evidence>
<gene>
    <name evidence="2" type="ORF">GSLYS_00000405001</name>
</gene>
<feature type="compositionally biased region" description="Polar residues" evidence="1">
    <location>
        <begin position="256"/>
        <end position="265"/>
    </location>
</feature>
<feature type="region of interest" description="Disordered" evidence="1">
    <location>
        <begin position="228"/>
        <end position="389"/>
    </location>
</feature>
<feature type="compositionally biased region" description="Polar residues" evidence="1">
    <location>
        <begin position="1"/>
        <end position="19"/>
    </location>
</feature>
<evidence type="ECO:0000313" key="2">
    <source>
        <dbReference type="EMBL" id="CAL1526228.1"/>
    </source>
</evidence>